<accession>W4G1J3</accession>
<dbReference type="EMBL" id="KI913148">
    <property type="protein sequence ID" value="ETV73572.1"/>
    <property type="molecule type" value="Genomic_DNA"/>
</dbReference>
<feature type="signal peptide" evidence="2">
    <location>
        <begin position="1"/>
        <end position="20"/>
    </location>
</feature>
<feature type="region of interest" description="Disordered" evidence="1">
    <location>
        <begin position="68"/>
        <end position="88"/>
    </location>
</feature>
<keyword evidence="2" id="KW-0732">Signal</keyword>
<dbReference type="RefSeq" id="XP_009836998.1">
    <property type="nucleotide sequence ID" value="XM_009838696.1"/>
</dbReference>
<dbReference type="AlphaFoldDB" id="W4G1J3"/>
<evidence type="ECO:0000256" key="2">
    <source>
        <dbReference type="SAM" id="SignalP"/>
    </source>
</evidence>
<name>W4G1J3_APHAT</name>
<dbReference type="OrthoDB" id="75957at2759"/>
<dbReference type="GeneID" id="20813692"/>
<feature type="chain" id="PRO_5004840772" evidence="2">
    <location>
        <begin position="21"/>
        <end position="320"/>
    </location>
</feature>
<evidence type="ECO:0000256" key="1">
    <source>
        <dbReference type="SAM" id="MobiDB-lite"/>
    </source>
</evidence>
<proteinExistence type="predicted"/>
<dbReference type="VEuPathDB" id="FungiDB:H257_11696"/>
<feature type="compositionally biased region" description="Polar residues" evidence="1">
    <location>
        <begin position="78"/>
        <end position="88"/>
    </location>
</feature>
<gene>
    <name evidence="3" type="ORF">H257_11696</name>
</gene>
<organism evidence="3">
    <name type="scientific">Aphanomyces astaci</name>
    <name type="common">Crayfish plague agent</name>
    <dbReference type="NCBI Taxonomy" id="112090"/>
    <lineage>
        <taxon>Eukaryota</taxon>
        <taxon>Sar</taxon>
        <taxon>Stramenopiles</taxon>
        <taxon>Oomycota</taxon>
        <taxon>Saprolegniomycetes</taxon>
        <taxon>Saprolegniales</taxon>
        <taxon>Verrucalvaceae</taxon>
        <taxon>Aphanomyces</taxon>
    </lineage>
</organism>
<reference evidence="3" key="1">
    <citation type="submission" date="2013-12" db="EMBL/GenBank/DDBJ databases">
        <title>The Genome Sequence of Aphanomyces astaci APO3.</title>
        <authorList>
            <consortium name="The Broad Institute Genomics Platform"/>
            <person name="Russ C."/>
            <person name="Tyler B."/>
            <person name="van West P."/>
            <person name="Dieguez-Uribeondo J."/>
            <person name="Young S.K."/>
            <person name="Zeng Q."/>
            <person name="Gargeya S."/>
            <person name="Fitzgerald M."/>
            <person name="Abouelleil A."/>
            <person name="Alvarado L."/>
            <person name="Chapman S.B."/>
            <person name="Gainer-Dewar J."/>
            <person name="Goldberg J."/>
            <person name="Griggs A."/>
            <person name="Gujja S."/>
            <person name="Hansen M."/>
            <person name="Howarth C."/>
            <person name="Imamovic A."/>
            <person name="Ireland A."/>
            <person name="Larimer J."/>
            <person name="McCowan C."/>
            <person name="Murphy C."/>
            <person name="Pearson M."/>
            <person name="Poon T.W."/>
            <person name="Priest M."/>
            <person name="Roberts A."/>
            <person name="Saif S."/>
            <person name="Shea T."/>
            <person name="Sykes S."/>
            <person name="Wortman J."/>
            <person name="Nusbaum C."/>
            <person name="Birren B."/>
        </authorList>
    </citation>
    <scope>NUCLEOTIDE SEQUENCE [LARGE SCALE GENOMIC DNA]</scope>
    <source>
        <strain evidence="3">APO3</strain>
    </source>
</reference>
<sequence>MTMGGRGVTAVALVIPSLYALYGWYKCCVQEQQDVAADDDSEDITPTYSNGPVSVISAARIDVTGDTHVRFPAPSRPSHPTASSPPLSTVLYTSRGDVAVNVQDDNLLSNAARDYFSEVTDVNGQHQEKNDHVTLRRSDFDAMMGFVANHLRDLPPHIALSTTSYSIAPGTSLGTMLSNIATTAGQAAITPLSQIILVVDDSDMHSSYCSSSGMAVPPPKSSVARDMVQSYQASRGLSSVSNTVEAATLSTTCHHMPATPPTTTTLVHVKGVPDSRALNQIGRPAVTKERPASNSLGIWERLFGSSALQNNADQSYFVFH</sequence>
<protein>
    <submittedName>
        <fullName evidence="3">Uncharacterized protein</fullName>
    </submittedName>
</protein>
<evidence type="ECO:0000313" key="3">
    <source>
        <dbReference type="EMBL" id="ETV73572.1"/>
    </source>
</evidence>